<dbReference type="EMBL" id="MASJ01000007">
    <property type="protein sequence ID" value="OCS86948.1"/>
    <property type="molecule type" value="Genomic_DNA"/>
</dbReference>
<reference evidence="1 2" key="1">
    <citation type="submission" date="2016-07" db="EMBL/GenBank/DDBJ databases">
        <title>Caryophanon tenue genome sequencing.</title>
        <authorList>
            <person name="Verma A."/>
            <person name="Pal Y."/>
            <person name="Krishnamurthi S."/>
        </authorList>
    </citation>
    <scope>NUCLEOTIDE SEQUENCE [LARGE SCALE GENOMIC DNA]</scope>
    <source>
        <strain evidence="1 2">DSM 14152</strain>
    </source>
</reference>
<accession>A0A1C0YIF2</accession>
<evidence type="ECO:0000313" key="2">
    <source>
        <dbReference type="Proteomes" id="UP000093199"/>
    </source>
</evidence>
<dbReference type="STRING" id="33978.A6M13_12165"/>
<dbReference type="AlphaFoldDB" id="A0A1C0YIF2"/>
<dbReference type="OrthoDB" id="2734585at2"/>
<gene>
    <name evidence="1" type="ORF">A6M13_12165</name>
</gene>
<keyword evidence="2" id="KW-1185">Reference proteome</keyword>
<evidence type="ECO:0000313" key="1">
    <source>
        <dbReference type="EMBL" id="OCS86948.1"/>
    </source>
</evidence>
<comment type="caution">
    <text evidence="1">The sequence shown here is derived from an EMBL/GenBank/DDBJ whole genome shotgun (WGS) entry which is preliminary data.</text>
</comment>
<evidence type="ECO:0008006" key="3">
    <source>
        <dbReference type="Google" id="ProtNLM"/>
    </source>
</evidence>
<dbReference type="RefSeq" id="WP_066544192.1">
    <property type="nucleotide sequence ID" value="NZ_MASJ01000007.1"/>
</dbReference>
<name>A0A1C0YIF2_9BACL</name>
<proteinExistence type="predicted"/>
<sequence>MLVVEKERYNMAIYEAKQELHVQILGFIRDDVVDEYIADLTATTKRVSKNMYTLVVDATYQAPVPRKVSANLGATMMTYGTLGFKEILIIMPVSKIAYVQIRNGLEPYNFPGKLYDTLAEFEARQR</sequence>
<organism evidence="1 2">
    <name type="scientific">Caryophanon tenue</name>
    <dbReference type="NCBI Taxonomy" id="33978"/>
    <lineage>
        <taxon>Bacteria</taxon>
        <taxon>Bacillati</taxon>
        <taxon>Bacillota</taxon>
        <taxon>Bacilli</taxon>
        <taxon>Bacillales</taxon>
        <taxon>Caryophanaceae</taxon>
        <taxon>Caryophanon</taxon>
    </lineage>
</organism>
<protein>
    <recommendedName>
        <fullName evidence="3">STAS/SEC14 domain-containing protein</fullName>
    </recommendedName>
</protein>
<dbReference type="Proteomes" id="UP000093199">
    <property type="component" value="Unassembled WGS sequence"/>
</dbReference>